<evidence type="ECO:0000256" key="1">
    <source>
        <dbReference type="SAM" id="MobiDB-lite"/>
    </source>
</evidence>
<dbReference type="AlphaFoldDB" id="A0A9P6UPH5"/>
<reference evidence="2" key="1">
    <citation type="journal article" date="2020" name="Fungal Divers.">
        <title>Resolving the Mortierellaceae phylogeny through synthesis of multi-gene phylogenetics and phylogenomics.</title>
        <authorList>
            <person name="Vandepol N."/>
            <person name="Liber J."/>
            <person name="Desiro A."/>
            <person name="Na H."/>
            <person name="Kennedy M."/>
            <person name="Barry K."/>
            <person name="Grigoriev I.V."/>
            <person name="Miller A.N."/>
            <person name="O'Donnell K."/>
            <person name="Stajich J.E."/>
            <person name="Bonito G."/>
        </authorList>
    </citation>
    <scope>NUCLEOTIDE SEQUENCE</scope>
    <source>
        <strain evidence="2">REB-010B</strain>
    </source>
</reference>
<feature type="compositionally biased region" description="Polar residues" evidence="1">
    <location>
        <begin position="82"/>
        <end position="113"/>
    </location>
</feature>
<gene>
    <name evidence="2" type="ORF">BGZ99_007615</name>
</gene>
<feature type="region of interest" description="Disordered" evidence="1">
    <location>
        <begin position="1"/>
        <end position="156"/>
    </location>
</feature>
<dbReference type="Proteomes" id="UP000738325">
    <property type="component" value="Unassembled WGS sequence"/>
</dbReference>
<feature type="compositionally biased region" description="Basic and acidic residues" evidence="1">
    <location>
        <begin position="63"/>
        <end position="74"/>
    </location>
</feature>
<keyword evidence="3" id="KW-1185">Reference proteome</keyword>
<proteinExistence type="predicted"/>
<accession>A0A9P6UPH5</accession>
<dbReference type="EMBL" id="JAAAIP010000556">
    <property type="protein sequence ID" value="KAG0315188.1"/>
    <property type="molecule type" value="Genomic_DNA"/>
</dbReference>
<comment type="caution">
    <text evidence="2">The sequence shown here is derived from an EMBL/GenBank/DDBJ whole genome shotgun (WGS) entry which is preliminary data.</text>
</comment>
<organism evidence="2 3">
    <name type="scientific">Dissophora globulifera</name>
    <dbReference type="NCBI Taxonomy" id="979702"/>
    <lineage>
        <taxon>Eukaryota</taxon>
        <taxon>Fungi</taxon>
        <taxon>Fungi incertae sedis</taxon>
        <taxon>Mucoromycota</taxon>
        <taxon>Mortierellomycotina</taxon>
        <taxon>Mortierellomycetes</taxon>
        <taxon>Mortierellales</taxon>
        <taxon>Mortierellaceae</taxon>
        <taxon>Dissophora</taxon>
    </lineage>
</organism>
<feature type="compositionally biased region" description="Basic and acidic residues" evidence="1">
    <location>
        <begin position="38"/>
        <end position="47"/>
    </location>
</feature>
<evidence type="ECO:0000313" key="3">
    <source>
        <dbReference type="Proteomes" id="UP000738325"/>
    </source>
</evidence>
<feature type="compositionally biased region" description="Low complexity" evidence="1">
    <location>
        <begin position="128"/>
        <end position="148"/>
    </location>
</feature>
<feature type="compositionally biased region" description="Low complexity" evidence="1">
    <location>
        <begin position="1"/>
        <end position="20"/>
    </location>
</feature>
<sequence length="156" mass="15753">MSSNLNTGAGTSGAAGNPSSKTDAAKVYAKTAASMGHDAAHKVHEKYNQAASTAHTKSAAIKKSQDQAKLDKQRQAAAAAQSHPQMNTQTTPLSTGKPATQMSSQPGSTSLTGQPVHDAYSDINQFSGTTGATGTTGTTGTAGTRTTAPNPDTSMM</sequence>
<evidence type="ECO:0000313" key="2">
    <source>
        <dbReference type="EMBL" id="KAG0315188.1"/>
    </source>
</evidence>
<name>A0A9P6UPH5_9FUNG</name>
<protein>
    <submittedName>
        <fullName evidence="2">Uncharacterized protein</fullName>
    </submittedName>
</protein>